<dbReference type="InterPro" id="IPR031127">
    <property type="entry name" value="E3_UB_ligase_RBR"/>
</dbReference>
<reference evidence="7" key="1">
    <citation type="submission" date="2020-06" db="EMBL/GenBank/DDBJ databases">
        <authorList>
            <consortium name="Plant Systems Biology data submission"/>
        </authorList>
    </citation>
    <scope>NUCLEOTIDE SEQUENCE</scope>
    <source>
        <strain evidence="7">D6</strain>
    </source>
</reference>
<dbReference type="Gene3D" id="1.20.120.1750">
    <property type="match status" value="1"/>
</dbReference>
<feature type="region of interest" description="Disordered" evidence="5">
    <location>
        <begin position="329"/>
        <end position="360"/>
    </location>
</feature>
<dbReference type="GO" id="GO:0004842">
    <property type="term" value="F:ubiquitin-protein transferase activity"/>
    <property type="evidence" value="ECO:0007669"/>
    <property type="project" value="InterPro"/>
</dbReference>
<evidence type="ECO:0000259" key="6">
    <source>
        <dbReference type="PROSITE" id="PS50089"/>
    </source>
</evidence>
<proteinExistence type="predicted"/>
<dbReference type="GO" id="GO:0008270">
    <property type="term" value="F:zinc ion binding"/>
    <property type="evidence" value="ECO:0007669"/>
    <property type="project" value="UniProtKB-KW"/>
</dbReference>
<evidence type="ECO:0000313" key="7">
    <source>
        <dbReference type="EMBL" id="CAB9513859.1"/>
    </source>
</evidence>
<evidence type="ECO:0000313" key="8">
    <source>
        <dbReference type="Proteomes" id="UP001153069"/>
    </source>
</evidence>
<name>A0A9N8E8Q0_9STRA</name>
<evidence type="ECO:0000256" key="5">
    <source>
        <dbReference type="SAM" id="MobiDB-lite"/>
    </source>
</evidence>
<organism evidence="7 8">
    <name type="scientific">Seminavis robusta</name>
    <dbReference type="NCBI Taxonomy" id="568900"/>
    <lineage>
        <taxon>Eukaryota</taxon>
        <taxon>Sar</taxon>
        <taxon>Stramenopiles</taxon>
        <taxon>Ochrophyta</taxon>
        <taxon>Bacillariophyta</taxon>
        <taxon>Bacillariophyceae</taxon>
        <taxon>Bacillariophycidae</taxon>
        <taxon>Naviculales</taxon>
        <taxon>Naviculaceae</taxon>
        <taxon>Seminavis</taxon>
    </lineage>
</organism>
<evidence type="ECO:0000256" key="3">
    <source>
        <dbReference type="ARBA" id="ARBA00022833"/>
    </source>
</evidence>
<gene>
    <name evidence="7" type="ORF">SEMRO_618_G176250.1</name>
</gene>
<evidence type="ECO:0000256" key="2">
    <source>
        <dbReference type="ARBA" id="ARBA00022771"/>
    </source>
</evidence>
<keyword evidence="2 4" id="KW-0863">Zinc-finger</keyword>
<protein>
    <submittedName>
        <fullName evidence="7">ERGIC and golgi 2</fullName>
    </submittedName>
</protein>
<dbReference type="InterPro" id="IPR017907">
    <property type="entry name" value="Znf_RING_CS"/>
</dbReference>
<evidence type="ECO:0000256" key="1">
    <source>
        <dbReference type="ARBA" id="ARBA00022723"/>
    </source>
</evidence>
<dbReference type="InterPro" id="IPR013083">
    <property type="entry name" value="Znf_RING/FYVE/PHD"/>
</dbReference>
<accession>A0A9N8E8Q0</accession>
<dbReference type="OrthoDB" id="10009520at2759"/>
<dbReference type="SUPFAM" id="SSF57850">
    <property type="entry name" value="RING/U-box"/>
    <property type="match status" value="2"/>
</dbReference>
<dbReference type="PANTHER" id="PTHR11685">
    <property type="entry name" value="RBR FAMILY RING FINGER AND IBR DOMAIN-CONTAINING"/>
    <property type="match status" value="1"/>
</dbReference>
<feature type="domain" description="RING-type" evidence="6">
    <location>
        <begin position="10"/>
        <end position="60"/>
    </location>
</feature>
<dbReference type="AlphaFoldDB" id="A0A9N8E8Q0"/>
<keyword evidence="8" id="KW-1185">Reference proteome</keyword>
<keyword evidence="3" id="KW-0862">Zinc</keyword>
<dbReference type="PROSITE" id="PS50089">
    <property type="entry name" value="ZF_RING_2"/>
    <property type="match status" value="1"/>
</dbReference>
<dbReference type="Gene3D" id="3.30.40.10">
    <property type="entry name" value="Zinc/RING finger domain, C3HC4 (zinc finger)"/>
    <property type="match status" value="1"/>
</dbReference>
<dbReference type="Proteomes" id="UP001153069">
    <property type="component" value="Unassembled WGS sequence"/>
</dbReference>
<sequence>MTNDKKDLKCLICLEDNACTGFSLVQLNDESKCRHSVCRACLRHYLVQSENDRRTNANCPEPDCRAQMLQSVVEDILGRSYSPKVWIPGKVGEEKAQKEDPEESLERWLRENGAQQCLNCNVWITREEGCDAMQCLCGWRFCWECVAPIRTSKDEIDVCICGHSNTDFYDNILNDEGLGVAPRLATLEELRDMAAFYERRKDEDNSDEYMSNYDRSEVESYAVDEELDSEWDKEYEDEDAVVEEDCTVYIGSIFDYVEPALGVFAGTLLDWEEPLEAGCVLVALWADMMDMEDSTEEGVHEDDAQANDMEDVHRTAEEVIEEGRVVHEEEVTADRDEESGNCEPKEQPCDAENQSTETGRVRQEFPVPLQTPPKRCKSAPPSIVCPATPTATTCLGIELTIGPILAPPAWN</sequence>
<keyword evidence="1" id="KW-0479">Metal-binding</keyword>
<evidence type="ECO:0000256" key="4">
    <source>
        <dbReference type="PROSITE-ProRule" id="PRU00175"/>
    </source>
</evidence>
<dbReference type="GO" id="GO:0016567">
    <property type="term" value="P:protein ubiquitination"/>
    <property type="evidence" value="ECO:0007669"/>
    <property type="project" value="InterPro"/>
</dbReference>
<dbReference type="Pfam" id="PF26200">
    <property type="entry name" value="Rcat_RNF216"/>
    <property type="match status" value="1"/>
</dbReference>
<dbReference type="PROSITE" id="PS00518">
    <property type="entry name" value="ZF_RING_1"/>
    <property type="match status" value="1"/>
</dbReference>
<comment type="caution">
    <text evidence="7">The sequence shown here is derived from an EMBL/GenBank/DDBJ whole genome shotgun (WGS) entry which is preliminary data.</text>
</comment>
<dbReference type="InterPro" id="IPR001841">
    <property type="entry name" value="Znf_RING"/>
</dbReference>
<dbReference type="EMBL" id="CAICTM010000617">
    <property type="protein sequence ID" value="CAB9513859.1"/>
    <property type="molecule type" value="Genomic_DNA"/>
</dbReference>